<dbReference type="NCBIfam" id="NF038354">
    <property type="entry name" value="trnsprt_adja_43"/>
    <property type="match status" value="1"/>
</dbReference>
<dbReference type="InterPro" id="IPR049820">
    <property type="entry name" value="Trnsprt_adja_ssu-like"/>
</dbReference>
<evidence type="ECO:0000313" key="3">
    <source>
        <dbReference type="Proteomes" id="UP000254150"/>
    </source>
</evidence>
<name>A0A380NDD7_STRGR</name>
<dbReference type="RefSeq" id="WP_216631601.1">
    <property type="nucleotide sequence ID" value="NZ_UHID01000005.1"/>
</dbReference>
<proteinExistence type="predicted"/>
<keyword evidence="1" id="KW-1133">Transmembrane helix</keyword>
<keyword evidence="1" id="KW-0472">Membrane</keyword>
<dbReference type="Proteomes" id="UP000254150">
    <property type="component" value="Unassembled WGS sequence"/>
</dbReference>
<dbReference type="AlphaFoldDB" id="A0A380NDD7"/>
<dbReference type="GeneID" id="95074015"/>
<evidence type="ECO:0000256" key="1">
    <source>
        <dbReference type="SAM" id="Phobius"/>
    </source>
</evidence>
<gene>
    <name evidence="2" type="ORF">NCTC7807_02547</name>
</gene>
<accession>A0A380NDD7</accession>
<reference evidence="2 3" key="1">
    <citation type="submission" date="2018-06" db="EMBL/GenBank/DDBJ databases">
        <authorList>
            <consortium name="Pathogen Informatics"/>
            <person name="Doyle S."/>
        </authorList>
    </citation>
    <scope>NUCLEOTIDE SEQUENCE [LARGE SCALE GENOMIC DNA]</scope>
    <source>
        <strain evidence="2 3">NCTC7807</strain>
    </source>
</reference>
<keyword evidence="1" id="KW-0812">Transmembrane</keyword>
<sequence>MTTIALTVYILMWPVGVAAVLCVISRGFFREWAEARRKGEPMI</sequence>
<organism evidence="2 3">
    <name type="scientific">Streptomyces griseus</name>
    <dbReference type="NCBI Taxonomy" id="1911"/>
    <lineage>
        <taxon>Bacteria</taxon>
        <taxon>Bacillati</taxon>
        <taxon>Actinomycetota</taxon>
        <taxon>Actinomycetes</taxon>
        <taxon>Kitasatosporales</taxon>
        <taxon>Streptomycetaceae</taxon>
        <taxon>Streptomyces</taxon>
    </lineage>
</organism>
<dbReference type="EMBL" id="UHID01000005">
    <property type="protein sequence ID" value="SUP37452.1"/>
    <property type="molecule type" value="Genomic_DNA"/>
</dbReference>
<feature type="transmembrane region" description="Helical" evidence="1">
    <location>
        <begin position="6"/>
        <end position="29"/>
    </location>
</feature>
<evidence type="ECO:0000313" key="2">
    <source>
        <dbReference type="EMBL" id="SUP37452.1"/>
    </source>
</evidence>
<protein>
    <submittedName>
        <fullName evidence="2">Uncharacterized protein</fullName>
    </submittedName>
</protein>